<evidence type="ECO:0000313" key="2">
    <source>
        <dbReference type="Proteomes" id="UP000324091"/>
    </source>
</evidence>
<dbReference type="EMBL" id="RHFK02000014">
    <property type="protein sequence ID" value="TWW65425.1"/>
    <property type="molecule type" value="Genomic_DNA"/>
</dbReference>
<protein>
    <submittedName>
        <fullName evidence="1">Uncharacterized protein</fullName>
    </submittedName>
</protein>
<proteinExistence type="predicted"/>
<accession>A0A5C6NEA6</accession>
<reference evidence="1 2" key="1">
    <citation type="submission" date="2019-04" db="EMBL/GenBank/DDBJ databases">
        <title>Chromosome genome assembly for Takifugu flavidus.</title>
        <authorList>
            <person name="Xiao S."/>
        </authorList>
    </citation>
    <scope>NUCLEOTIDE SEQUENCE [LARGE SCALE GENOMIC DNA]</scope>
    <source>
        <strain evidence="1">HTHZ2018</strain>
        <tissue evidence="1">Muscle</tissue>
    </source>
</reference>
<name>A0A5C6NEA6_9TELE</name>
<keyword evidence="2" id="KW-1185">Reference proteome</keyword>
<organism evidence="1 2">
    <name type="scientific">Takifugu flavidus</name>
    <name type="common">sansaifugu</name>
    <dbReference type="NCBI Taxonomy" id="433684"/>
    <lineage>
        <taxon>Eukaryota</taxon>
        <taxon>Metazoa</taxon>
        <taxon>Chordata</taxon>
        <taxon>Craniata</taxon>
        <taxon>Vertebrata</taxon>
        <taxon>Euteleostomi</taxon>
        <taxon>Actinopterygii</taxon>
        <taxon>Neopterygii</taxon>
        <taxon>Teleostei</taxon>
        <taxon>Neoteleostei</taxon>
        <taxon>Acanthomorphata</taxon>
        <taxon>Eupercaria</taxon>
        <taxon>Tetraodontiformes</taxon>
        <taxon>Tetradontoidea</taxon>
        <taxon>Tetraodontidae</taxon>
        <taxon>Takifugu</taxon>
    </lineage>
</organism>
<sequence length="37" mass="4104">MLPRPLSFSPWHSDTYQVAGPITFPALPPLPPLRSSE</sequence>
<dbReference type="AlphaFoldDB" id="A0A5C6NEA6"/>
<evidence type="ECO:0000313" key="1">
    <source>
        <dbReference type="EMBL" id="TWW65425.1"/>
    </source>
</evidence>
<comment type="caution">
    <text evidence="1">The sequence shown here is derived from an EMBL/GenBank/DDBJ whole genome shotgun (WGS) entry which is preliminary data.</text>
</comment>
<gene>
    <name evidence="1" type="ORF">D4764_21G0003250</name>
</gene>
<dbReference type="Proteomes" id="UP000324091">
    <property type="component" value="Chromosome 21"/>
</dbReference>